<feature type="region of interest" description="Disordered" evidence="1">
    <location>
        <begin position="1"/>
        <end position="37"/>
    </location>
</feature>
<protein>
    <submittedName>
        <fullName evidence="2">(apollo) hypothetical protein</fullName>
    </submittedName>
</protein>
<organism evidence="2 3">
    <name type="scientific">Parnassius apollo</name>
    <name type="common">Apollo butterfly</name>
    <name type="synonym">Papilio apollo</name>
    <dbReference type="NCBI Taxonomy" id="110799"/>
    <lineage>
        <taxon>Eukaryota</taxon>
        <taxon>Metazoa</taxon>
        <taxon>Ecdysozoa</taxon>
        <taxon>Arthropoda</taxon>
        <taxon>Hexapoda</taxon>
        <taxon>Insecta</taxon>
        <taxon>Pterygota</taxon>
        <taxon>Neoptera</taxon>
        <taxon>Endopterygota</taxon>
        <taxon>Lepidoptera</taxon>
        <taxon>Glossata</taxon>
        <taxon>Ditrysia</taxon>
        <taxon>Papilionoidea</taxon>
        <taxon>Papilionidae</taxon>
        <taxon>Parnassiinae</taxon>
        <taxon>Parnassini</taxon>
        <taxon>Parnassius</taxon>
        <taxon>Parnassius</taxon>
    </lineage>
</organism>
<evidence type="ECO:0000256" key="1">
    <source>
        <dbReference type="SAM" id="MobiDB-lite"/>
    </source>
</evidence>
<reference evidence="2" key="1">
    <citation type="submission" date="2021-04" db="EMBL/GenBank/DDBJ databases">
        <authorList>
            <person name="Tunstrom K."/>
        </authorList>
    </citation>
    <scope>NUCLEOTIDE SEQUENCE</scope>
</reference>
<dbReference type="EMBL" id="CAJQZP010000220">
    <property type="protein sequence ID" value="CAG4949833.1"/>
    <property type="molecule type" value="Genomic_DNA"/>
</dbReference>
<dbReference type="Proteomes" id="UP000691718">
    <property type="component" value="Unassembled WGS sequence"/>
</dbReference>
<keyword evidence="3" id="KW-1185">Reference proteome</keyword>
<accession>A0A8S3WBM8</accession>
<dbReference type="AlphaFoldDB" id="A0A8S3WBM8"/>
<proteinExistence type="predicted"/>
<dbReference type="OrthoDB" id="10465942at2759"/>
<evidence type="ECO:0000313" key="3">
    <source>
        <dbReference type="Proteomes" id="UP000691718"/>
    </source>
</evidence>
<gene>
    <name evidence="2" type="ORF">PAPOLLO_LOCUS4132</name>
</gene>
<name>A0A8S3WBM8_PARAO</name>
<evidence type="ECO:0000313" key="2">
    <source>
        <dbReference type="EMBL" id="CAG4949833.1"/>
    </source>
</evidence>
<comment type="caution">
    <text evidence="2">The sequence shown here is derived from an EMBL/GenBank/DDBJ whole genome shotgun (WGS) entry which is preliminary data.</text>
</comment>
<sequence>MQPGEEGDAEQELEEDLEQGSEEDAEQGSEEDVGQDVVQEIEEIGVVADLEQEEVRKMRMKKAVLMKTVLIAEHRV</sequence>